<keyword evidence="2" id="KW-1185">Reference proteome</keyword>
<dbReference type="AlphaFoldDB" id="A1ZXM0"/>
<sequence>MKFFNDPFLKYDHRGFIAEGYLAEETNLETVCGRVARLRSGSLVKFTHEFGKYDSKGVYEGKLASNTTLAINRSTGFGPGYPAEFMSNTKVEMATSGDYPGVTQGTLGSSARLGTAPNGTRVTYNAGSKLCFDENGWVSPCHPIVELVPAGMSTKVKFHNNEYLKLDARNYVLEGQMVEDSYVYVVGHVAAKFKAGFIKFAASSNSAGGAYYGTLAENTWLRIHKKDVPGDKVLFLSNSKVTLATYYYPGVVQGVLGKDTELLHSKGVWVAYKKGAQVCFDFRGFVRNCFFEITQ</sequence>
<reference evidence="1 2" key="1">
    <citation type="submission" date="2007-01" db="EMBL/GenBank/DDBJ databases">
        <authorList>
            <person name="Haygood M."/>
            <person name="Podell S."/>
            <person name="Anderson C."/>
            <person name="Hopkinson B."/>
            <person name="Roe K."/>
            <person name="Barbeau K."/>
            <person name="Gaasterland T."/>
            <person name="Ferriera S."/>
            <person name="Johnson J."/>
            <person name="Kravitz S."/>
            <person name="Beeson K."/>
            <person name="Sutton G."/>
            <person name="Rogers Y.-H."/>
            <person name="Friedman R."/>
            <person name="Frazier M."/>
            <person name="Venter J.C."/>
        </authorList>
    </citation>
    <scope>NUCLEOTIDE SEQUENCE [LARGE SCALE GENOMIC DNA]</scope>
    <source>
        <strain evidence="1 2">ATCC 23134</strain>
    </source>
</reference>
<accession>A1ZXM0</accession>
<name>A1ZXM0_MICM2</name>
<organism evidence="1 2">
    <name type="scientific">Microscilla marina ATCC 23134</name>
    <dbReference type="NCBI Taxonomy" id="313606"/>
    <lineage>
        <taxon>Bacteria</taxon>
        <taxon>Pseudomonadati</taxon>
        <taxon>Bacteroidota</taxon>
        <taxon>Cytophagia</taxon>
        <taxon>Cytophagales</taxon>
        <taxon>Microscillaceae</taxon>
        <taxon>Microscilla</taxon>
    </lineage>
</organism>
<comment type="caution">
    <text evidence="1">The sequence shown here is derived from an EMBL/GenBank/DDBJ whole genome shotgun (WGS) entry which is preliminary data.</text>
</comment>
<dbReference type="Proteomes" id="UP000004095">
    <property type="component" value="Unassembled WGS sequence"/>
</dbReference>
<proteinExistence type="predicted"/>
<protein>
    <submittedName>
        <fullName evidence="1">Uncharacterized protein</fullName>
    </submittedName>
</protein>
<dbReference type="EMBL" id="AAWS01000059">
    <property type="protein sequence ID" value="EAY24895.1"/>
    <property type="molecule type" value="Genomic_DNA"/>
</dbReference>
<gene>
    <name evidence="1" type="ORF">M23134_05870</name>
</gene>
<evidence type="ECO:0000313" key="1">
    <source>
        <dbReference type="EMBL" id="EAY24895.1"/>
    </source>
</evidence>
<evidence type="ECO:0000313" key="2">
    <source>
        <dbReference type="Proteomes" id="UP000004095"/>
    </source>
</evidence>